<accession>A0A8X7WKJ0</accession>
<comment type="caution">
    <text evidence="1">The sequence shown here is derived from an EMBL/GenBank/DDBJ whole genome shotgun (WGS) entry which is preliminary data.</text>
</comment>
<keyword evidence="2" id="KW-1185">Reference proteome</keyword>
<proteinExistence type="predicted"/>
<dbReference type="EMBL" id="JAAMPC010000001">
    <property type="protein sequence ID" value="KAG2330920.1"/>
    <property type="molecule type" value="Genomic_DNA"/>
</dbReference>
<dbReference type="AlphaFoldDB" id="A0A8X7WKJ0"/>
<reference evidence="1 2" key="1">
    <citation type="submission" date="2020-02" db="EMBL/GenBank/DDBJ databases">
        <authorList>
            <person name="Ma Q."/>
            <person name="Huang Y."/>
            <person name="Song X."/>
            <person name="Pei D."/>
        </authorList>
    </citation>
    <scope>NUCLEOTIDE SEQUENCE [LARGE SCALE GENOMIC DNA]</scope>
    <source>
        <strain evidence="1">Sxm20200214</strain>
        <tissue evidence="1">Leaf</tissue>
    </source>
</reference>
<evidence type="ECO:0000313" key="2">
    <source>
        <dbReference type="Proteomes" id="UP000886595"/>
    </source>
</evidence>
<sequence>MGSIDVPIFCGEDTEMWVEWIFATHSFTDFETRQFVYGSIKGDALSLYGDEISRSKFSRCDDLKVRLLNLFSASVKQEKEQLEQPSLMDSLKQMSQLLSYFEQRLKGKEDAKKSQEEKKFVSDDAKKVKNDDGGDDLIMYSNHLIRDVKSNMLILEYPVMVQEKDDPETKIPLFKEDNSLKTEMVSGVCQVFEKIFRKKKRKRKRRTEIAESKGKRVTLKQKLKEHDHKVLEAQRSLEEIEQMKVAGKERAKRRNSWKQEYAKKRLVYVMLKICKTEDGTEVEAEQLSAQIELMEKIADLRVKKLLTIVRFEPVSERETLLSSREHIKEEELLFRYVCQVCLLLFHQSPTAQVRDMVLNTTTNKRETRDEIHRKAGVIERPEEAVAKKVREESADAYNSCNMKVDRHRSDKRLEEMSKRNWHTLRKDFNISYKGSRTSPGGQSIQEQGLKRTLGCEIVIAILGCLIDYLERRSDERHGFQTPGCRCVRCDAVE</sequence>
<protein>
    <submittedName>
        <fullName evidence="1">Uncharacterized protein</fullName>
    </submittedName>
</protein>
<gene>
    <name evidence="1" type="ORF">Bca52824_002100</name>
</gene>
<name>A0A8X7WKJ0_BRACI</name>
<dbReference type="Proteomes" id="UP000886595">
    <property type="component" value="Unassembled WGS sequence"/>
</dbReference>
<evidence type="ECO:0000313" key="1">
    <source>
        <dbReference type="EMBL" id="KAG2330920.1"/>
    </source>
</evidence>
<organism evidence="1 2">
    <name type="scientific">Brassica carinata</name>
    <name type="common">Ethiopian mustard</name>
    <name type="synonym">Abyssinian cabbage</name>
    <dbReference type="NCBI Taxonomy" id="52824"/>
    <lineage>
        <taxon>Eukaryota</taxon>
        <taxon>Viridiplantae</taxon>
        <taxon>Streptophyta</taxon>
        <taxon>Embryophyta</taxon>
        <taxon>Tracheophyta</taxon>
        <taxon>Spermatophyta</taxon>
        <taxon>Magnoliopsida</taxon>
        <taxon>eudicotyledons</taxon>
        <taxon>Gunneridae</taxon>
        <taxon>Pentapetalae</taxon>
        <taxon>rosids</taxon>
        <taxon>malvids</taxon>
        <taxon>Brassicales</taxon>
        <taxon>Brassicaceae</taxon>
        <taxon>Brassiceae</taxon>
        <taxon>Brassica</taxon>
    </lineage>
</organism>